<feature type="transmembrane region" description="Helical" evidence="7">
    <location>
        <begin position="60"/>
        <end position="79"/>
    </location>
</feature>
<dbReference type="EMBL" id="RXGA01000003">
    <property type="protein sequence ID" value="RWX73339.1"/>
    <property type="molecule type" value="Genomic_DNA"/>
</dbReference>
<protein>
    <submittedName>
        <fullName evidence="8">Na(+)/H(+) antiporter subunit F1</fullName>
    </submittedName>
</protein>
<name>A0A3S3VFB8_METS7</name>
<dbReference type="PANTHER" id="PTHR34702">
    <property type="entry name" value="NA(+)/H(+) ANTIPORTER SUBUNIT F1"/>
    <property type="match status" value="1"/>
</dbReference>
<reference evidence="8 9" key="1">
    <citation type="submission" date="2018-12" db="EMBL/GenBank/DDBJ databases">
        <title>The complete genome of the methanogenic archaea of the candidate phylum Verstraetearchaeota, obtained from the metagenome of underground thermal water.</title>
        <authorList>
            <person name="Kadnikov V.V."/>
            <person name="Mardanov A.V."/>
            <person name="Beletsky A.V."/>
            <person name="Karnachuk O.V."/>
            <person name="Ravin N.V."/>
        </authorList>
    </citation>
    <scope>NUCLEOTIDE SEQUENCE [LARGE SCALE GENOMIC DNA]</scope>
    <source>
        <strain evidence="8">Ch88</strain>
    </source>
</reference>
<keyword evidence="4 7" id="KW-0812">Transmembrane</keyword>
<evidence type="ECO:0000256" key="6">
    <source>
        <dbReference type="ARBA" id="ARBA00023136"/>
    </source>
</evidence>
<comment type="caution">
    <text evidence="8">The sequence shown here is derived from an EMBL/GenBank/DDBJ whole genome shotgun (WGS) entry which is preliminary data.</text>
</comment>
<dbReference type="AlphaFoldDB" id="A0A3S3VFB8"/>
<evidence type="ECO:0000256" key="3">
    <source>
        <dbReference type="ARBA" id="ARBA00022475"/>
    </source>
</evidence>
<evidence type="ECO:0000256" key="1">
    <source>
        <dbReference type="ARBA" id="ARBA00004651"/>
    </source>
</evidence>
<accession>A0A3S3VFB8</accession>
<dbReference type="InterPro" id="IPR007208">
    <property type="entry name" value="MrpF/PhaF-like"/>
</dbReference>
<dbReference type="Proteomes" id="UP000288215">
    <property type="component" value="Unassembled WGS sequence"/>
</dbReference>
<dbReference type="Pfam" id="PF04066">
    <property type="entry name" value="MrpF_PhaF"/>
    <property type="match status" value="1"/>
</dbReference>
<evidence type="ECO:0000256" key="2">
    <source>
        <dbReference type="ARBA" id="ARBA00022448"/>
    </source>
</evidence>
<feature type="transmembrane region" description="Helical" evidence="7">
    <location>
        <begin position="34"/>
        <end position="54"/>
    </location>
</feature>
<evidence type="ECO:0000313" key="9">
    <source>
        <dbReference type="Proteomes" id="UP000288215"/>
    </source>
</evidence>
<keyword evidence="6 7" id="KW-0472">Membrane</keyword>
<evidence type="ECO:0000256" key="4">
    <source>
        <dbReference type="ARBA" id="ARBA00022692"/>
    </source>
</evidence>
<organism evidence="8 9">
    <name type="scientific">Methanosuratincola subterraneus</name>
    <dbReference type="NCBI Taxonomy" id="2593994"/>
    <lineage>
        <taxon>Archaea</taxon>
        <taxon>Thermoproteota</taxon>
        <taxon>Methanosuratincolia</taxon>
        <taxon>Candidatus Methanomethylicales</taxon>
        <taxon>Candidatus Methanomethylicaceae</taxon>
        <taxon>Candidatus Methanosuratincola (ex Vanwonterghem et al. 2016)</taxon>
    </lineage>
</organism>
<feature type="transmembrane region" description="Helical" evidence="7">
    <location>
        <begin position="6"/>
        <end position="22"/>
    </location>
</feature>
<evidence type="ECO:0000313" key="8">
    <source>
        <dbReference type="EMBL" id="RWX73339.1"/>
    </source>
</evidence>
<comment type="subcellular location">
    <subcellularLocation>
        <location evidence="1">Cell membrane</location>
        <topology evidence="1">Multi-pass membrane protein</topology>
    </subcellularLocation>
</comment>
<keyword evidence="3" id="KW-1003">Cell membrane</keyword>
<dbReference type="PANTHER" id="PTHR34702:SF1">
    <property type="entry name" value="NA(+)_H(+) ANTIPORTER SUBUNIT F"/>
    <property type="match status" value="1"/>
</dbReference>
<proteinExistence type="predicted"/>
<dbReference type="GO" id="GO:0005886">
    <property type="term" value="C:plasma membrane"/>
    <property type="evidence" value="ECO:0007669"/>
    <property type="project" value="UniProtKB-SubCell"/>
</dbReference>
<gene>
    <name evidence="8" type="ORF">Metus_1313</name>
</gene>
<keyword evidence="2" id="KW-0813">Transport</keyword>
<keyword evidence="5 7" id="KW-1133">Transmembrane helix</keyword>
<dbReference type="GO" id="GO:0015385">
    <property type="term" value="F:sodium:proton antiporter activity"/>
    <property type="evidence" value="ECO:0007669"/>
    <property type="project" value="TreeGrafter"/>
</dbReference>
<evidence type="ECO:0000256" key="5">
    <source>
        <dbReference type="ARBA" id="ARBA00022989"/>
    </source>
</evidence>
<evidence type="ECO:0000256" key="7">
    <source>
        <dbReference type="SAM" id="Phobius"/>
    </source>
</evidence>
<sequence length="89" mass="9832">MIDMILVFSLGMFIISITLSMYRMVVGPTIPDRMLALDVISYGLTVVMGIIAVISGSPYLIVISFSLALWFFIGALYVARYMEGEQIGD</sequence>